<name>A0A9P8Y837_9PEZI</name>
<feature type="compositionally biased region" description="Low complexity" evidence="1">
    <location>
        <begin position="159"/>
        <end position="172"/>
    </location>
</feature>
<feature type="region of interest" description="Disordered" evidence="1">
    <location>
        <begin position="57"/>
        <end position="85"/>
    </location>
</feature>
<dbReference type="AlphaFoldDB" id="A0A9P8Y837"/>
<evidence type="ECO:0000256" key="1">
    <source>
        <dbReference type="SAM" id="MobiDB-lite"/>
    </source>
</evidence>
<feature type="region of interest" description="Disordered" evidence="1">
    <location>
        <begin position="1"/>
        <end position="26"/>
    </location>
</feature>
<comment type="caution">
    <text evidence="2">The sequence shown here is derived from an EMBL/GenBank/DDBJ whole genome shotgun (WGS) entry which is preliminary data.</text>
</comment>
<dbReference type="GeneID" id="70192131"/>
<feature type="region of interest" description="Disordered" evidence="1">
    <location>
        <begin position="159"/>
        <end position="179"/>
    </location>
</feature>
<gene>
    <name evidence="2" type="ORF">B0I36DRAFT_431528</name>
</gene>
<accession>A0A9P8Y837</accession>
<evidence type="ECO:0000313" key="3">
    <source>
        <dbReference type="Proteomes" id="UP000756346"/>
    </source>
</evidence>
<dbReference type="Proteomes" id="UP000756346">
    <property type="component" value="Unassembled WGS sequence"/>
</dbReference>
<dbReference type="RefSeq" id="XP_046013098.1">
    <property type="nucleotide sequence ID" value="XM_046162585.1"/>
</dbReference>
<feature type="compositionally biased region" description="Low complexity" evidence="1">
    <location>
        <begin position="13"/>
        <end position="26"/>
    </location>
</feature>
<reference evidence="2" key="1">
    <citation type="journal article" date="2021" name="Nat. Commun.">
        <title>Genetic determinants of endophytism in the Arabidopsis root mycobiome.</title>
        <authorList>
            <person name="Mesny F."/>
            <person name="Miyauchi S."/>
            <person name="Thiergart T."/>
            <person name="Pickel B."/>
            <person name="Atanasova L."/>
            <person name="Karlsson M."/>
            <person name="Huettel B."/>
            <person name="Barry K.W."/>
            <person name="Haridas S."/>
            <person name="Chen C."/>
            <person name="Bauer D."/>
            <person name="Andreopoulos W."/>
            <person name="Pangilinan J."/>
            <person name="LaButti K."/>
            <person name="Riley R."/>
            <person name="Lipzen A."/>
            <person name="Clum A."/>
            <person name="Drula E."/>
            <person name="Henrissat B."/>
            <person name="Kohler A."/>
            <person name="Grigoriev I.V."/>
            <person name="Martin F.M."/>
            <person name="Hacquard S."/>
        </authorList>
    </citation>
    <scope>NUCLEOTIDE SEQUENCE</scope>
    <source>
        <strain evidence="2">MPI-CAGE-CH-0230</strain>
    </source>
</reference>
<protein>
    <submittedName>
        <fullName evidence="2">Uncharacterized protein</fullName>
    </submittedName>
</protein>
<evidence type="ECO:0000313" key="2">
    <source>
        <dbReference type="EMBL" id="KAH7031418.1"/>
    </source>
</evidence>
<feature type="compositionally biased region" description="Acidic residues" evidence="1">
    <location>
        <begin position="228"/>
        <end position="246"/>
    </location>
</feature>
<dbReference type="OrthoDB" id="2151982at2759"/>
<organism evidence="2 3">
    <name type="scientific">Microdochium trichocladiopsis</name>
    <dbReference type="NCBI Taxonomy" id="1682393"/>
    <lineage>
        <taxon>Eukaryota</taxon>
        <taxon>Fungi</taxon>
        <taxon>Dikarya</taxon>
        <taxon>Ascomycota</taxon>
        <taxon>Pezizomycotina</taxon>
        <taxon>Sordariomycetes</taxon>
        <taxon>Xylariomycetidae</taxon>
        <taxon>Xylariales</taxon>
        <taxon>Microdochiaceae</taxon>
        <taxon>Microdochium</taxon>
    </lineage>
</organism>
<keyword evidence="3" id="KW-1185">Reference proteome</keyword>
<sequence length="361" mass="38418">MASSTSPPQAGIPPQQLSLPLPALTSTPQRHPDCCLSLSTTLLHIIVSQVRQALVASADPAGSCGTTPSPDGEGRRDPDDVEAEADVEREDVIASIGSGSGLLEACLQRYMDDIDDIGDSGSGDDPDSWETTIVNTAKRTARGKSRVTVQGVEVHQLSSSSWASSSSSSSPSHGRQQHGLNRYLPEQSRSYVRGTWEVWLGVVLSSDALGADESHSGGRGDGFGSVDGDGDADDDDDDDDDDDNGDDGVNNDALSAIPQRRVVVVALMFVYPRLPSLVQKYVDTVLSSRTSPSSSSSSSSSSSVKVIIYLGPRADWQDFQPCFERPPAAKEVSNKTVEVKVLEGEEAGLLEYEMMGIVYIR</sequence>
<feature type="region of interest" description="Disordered" evidence="1">
    <location>
        <begin position="210"/>
        <end position="253"/>
    </location>
</feature>
<proteinExistence type="predicted"/>
<dbReference type="EMBL" id="JAGTJQ010000005">
    <property type="protein sequence ID" value="KAH7031418.1"/>
    <property type="molecule type" value="Genomic_DNA"/>
</dbReference>